<dbReference type="InterPro" id="IPR036875">
    <property type="entry name" value="Znf_CCHC_sf"/>
</dbReference>
<keyword evidence="3" id="KW-0862">Zinc</keyword>
<dbReference type="SUPFAM" id="SSF57756">
    <property type="entry name" value="Retrovirus zinc finger-like domains"/>
    <property type="match status" value="1"/>
</dbReference>
<accession>A0AAD5ISD5</accession>
<feature type="compositionally biased region" description="Basic and acidic residues" evidence="6">
    <location>
        <begin position="230"/>
        <end position="239"/>
    </location>
</feature>
<dbReference type="Gene3D" id="4.10.60.10">
    <property type="entry name" value="Zinc finger, CCHC-type"/>
    <property type="match status" value="1"/>
</dbReference>
<dbReference type="PANTHER" id="PTHR33680">
    <property type="entry name" value="OS07G0190500 PROTEIN"/>
    <property type="match status" value="1"/>
</dbReference>
<dbReference type="Pfam" id="PF00098">
    <property type="entry name" value="zf-CCHC"/>
    <property type="match status" value="1"/>
</dbReference>
<evidence type="ECO:0000259" key="8">
    <source>
        <dbReference type="PROSITE" id="PS51999"/>
    </source>
</evidence>
<feature type="region of interest" description="Disordered" evidence="6">
    <location>
        <begin position="54"/>
        <end position="82"/>
    </location>
</feature>
<keyword evidence="1" id="KW-0479">Metal-binding</keyword>
<feature type="compositionally biased region" description="Basic and acidic residues" evidence="6">
    <location>
        <begin position="54"/>
        <end position="64"/>
    </location>
</feature>
<dbReference type="Proteomes" id="UP001064489">
    <property type="component" value="Chromosome 5"/>
</dbReference>
<keyword evidence="2 4" id="KW-0863">Zinc-finger</keyword>
<evidence type="ECO:0000256" key="5">
    <source>
        <dbReference type="SAM" id="Coils"/>
    </source>
</evidence>
<protein>
    <recommendedName>
        <fullName evidence="11">CCHC-type domain-containing protein</fullName>
    </recommendedName>
</protein>
<evidence type="ECO:0000256" key="3">
    <source>
        <dbReference type="ARBA" id="ARBA00022833"/>
    </source>
</evidence>
<dbReference type="EMBL" id="JAJSOW010000102">
    <property type="protein sequence ID" value="KAI9176374.1"/>
    <property type="molecule type" value="Genomic_DNA"/>
</dbReference>
<dbReference type="PROSITE" id="PS51999">
    <property type="entry name" value="ZF_GRF"/>
    <property type="match status" value="1"/>
</dbReference>
<dbReference type="Pfam" id="PF06839">
    <property type="entry name" value="Zn_ribbon_GRF"/>
    <property type="match status" value="1"/>
</dbReference>
<reference evidence="9" key="2">
    <citation type="submission" date="2023-02" db="EMBL/GenBank/DDBJ databases">
        <authorList>
            <person name="Swenson N.G."/>
            <person name="Wegrzyn J.L."/>
            <person name="Mcevoy S.L."/>
        </authorList>
    </citation>
    <scope>NUCLEOTIDE SEQUENCE</scope>
    <source>
        <strain evidence="9">91603</strain>
        <tissue evidence="9">Leaf</tissue>
    </source>
</reference>
<sequence length="740" mass="83126">MMGPPKFLTIPDPVGEKLLTAYKRSFATETINSTFLPVITNQSSFSLLLHSKEASKSTQREMEVAKSTPASPPPPTTTQTHASRIKNNNCFRCDQQGHWVRDCPNKSQPTATGAAVDGLQNPTVQCPCGRGACAIRVSRTKKNPDRKFYACPVPGTSDCNFFKWCDKVKDDDIKLCPQSKFPKCACDAGICRKLKDSSGRSYFVCPIKKGHGACPFFQLENISENTRVGEHVDGSKDYDSSQSTQDSHPSLERSETMEIELLEFENPQGFPSLVSMPISSAEDDTQLMEGRIYDQTSDTSPCVALENGSPTIESTIGDIVMQETESLNFKTKKRSRGISLMSQNEVHCRQIEFRRQISAAKDISTDIIYQSLGLHELGWLGRLVFPPPRSLKDHPPKPFFCGIFPNYDPIFVPERDKLSSPTPGADRQLWNGVPRKPSGLERSFDTIQSDILISSVSKSLESTGTPIQSLEQAAVQFQKSLEQAALHFQNEFVTILNRIDPSDPDTMTKEADKFFSDLDRLKLPIDYEPFSRRVREFIESASRLARIEKSICNDCSLEELTELYNGKKERFDDISKAHDEAVAAFANSSQRHQSLQEEASRLRDTLLLIESQLSCFEAETSERKIRVDAICKVKLESKKHMEEAKEMLKLREQREEERCAAKAALEQICWSTKRVGGFHLKKRQKFRFRTFKTGYDTIFEGSVLVPVLILKVWFRSGIDGSVFDGSVSVPIPTVSSIPMV</sequence>
<evidence type="ECO:0000256" key="4">
    <source>
        <dbReference type="PROSITE-ProRule" id="PRU00047"/>
    </source>
</evidence>
<keyword evidence="10" id="KW-1185">Reference proteome</keyword>
<gene>
    <name evidence="9" type="ORF">LWI28_002015</name>
</gene>
<feature type="domain" description="GRF-type" evidence="8">
    <location>
        <begin position="126"/>
        <end position="168"/>
    </location>
</feature>
<comment type="caution">
    <text evidence="9">The sequence shown here is derived from an EMBL/GenBank/DDBJ whole genome shotgun (WGS) entry which is preliminary data.</text>
</comment>
<dbReference type="AlphaFoldDB" id="A0AAD5ISD5"/>
<evidence type="ECO:0000313" key="10">
    <source>
        <dbReference type="Proteomes" id="UP001064489"/>
    </source>
</evidence>
<evidence type="ECO:0000313" key="9">
    <source>
        <dbReference type="EMBL" id="KAI9176374.1"/>
    </source>
</evidence>
<organism evidence="9 10">
    <name type="scientific">Acer negundo</name>
    <name type="common">Box elder</name>
    <dbReference type="NCBI Taxonomy" id="4023"/>
    <lineage>
        <taxon>Eukaryota</taxon>
        <taxon>Viridiplantae</taxon>
        <taxon>Streptophyta</taxon>
        <taxon>Embryophyta</taxon>
        <taxon>Tracheophyta</taxon>
        <taxon>Spermatophyta</taxon>
        <taxon>Magnoliopsida</taxon>
        <taxon>eudicotyledons</taxon>
        <taxon>Gunneridae</taxon>
        <taxon>Pentapetalae</taxon>
        <taxon>rosids</taxon>
        <taxon>malvids</taxon>
        <taxon>Sapindales</taxon>
        <taxon>Sapindaceae</taxon>
        <taxon>Hippocastanoideae</taxon>
        <taxon>Acereae</taxon>
        <taxon>Acer</taxon>
    </lineage>
</organism>
<feature type="domain" description="CCHC-type" evidence="7">
    <location>
        <begin position="90"/>
        <end position="105"/>
    </location>
</feature>
<dbReference type="InterPro" id="IPR001878">
    <property type="entry name" value="Znf_CCHC"/>
</dbReference>
<feature type="coiled-coil region" evidence="5">
    <location>
        <begin position="638"/>
        <end position="667"/>
    </location>
</feature>
<dbReference type="SMART" id="SM00343">
    <property type="entry name" value="ZnF_C2HC"/>
    <property type="match status" value="1"/>
</dbReference>
<feature type="coiled-coil region" evidence="5">
    <location>
        <begin position="585"/>
        <end position="612"/>
    </location>
</feature>
<dbReference type="InterPro" id="IPR010666">
    <property type="entry name" value="Znf_GRF"/>
</dbReference>
<evidence type="ECO:0000256" key="1">
    <source>
        <dbReference type="ARBA" id="ARBA00022723"/>
    </source>
</evidence>
<evidence type="ECO:0000256" key="6">
    <source>
        <dbReference type="SAM" id="MobiDB-lite"/>
    </source>
</evidence>
<evidence type="ECO:0000259" key="7">
    <source>
        <dbReference type="PROSITE" id="PS50158"/>
    </source>
</evidence>
<dbReference type="GO" id="GO:0003676">
    <property type="term" value="F:nucleic acid binding"/>
    <property type="evidence" value="ECO:0007669"/>
    <property type="project" value="InterPro"/>
</dbReference>
<dbReference type="GO" id="GO:0008270">
    <property type="term" value="F:zinc ion binding"/>
    <property type="evidence" value="ECO:0007669"/>
    <property type="project" value="UniProtKB-KW"/>
</dbReference>
<evidence type="ECO:0008006" key="11">
    <source>
        <dbReference type="Google" id="ProtNLM"/>
    </source>
</evidence>
<proteinExistence type="predicted"/>
<dbReference type="PANTHER" id="PTHR33680:SF1">
    <property type="entry name" value="OS05G0489500 PROTEIN"/>
    <property type="match status" value="1"/>
</dbReference>
<name>A0AAD5ISD5_ACENE</name>
<reference evidence="9" key="1">
    <citation type="journal article" date="2022" name="Plant J.">
        <title>Strategies of tolerance reflected in two North American maple genomes.</title>
        <authorList>
            <person name="McEvoy S.L."/>
            <person name="Sezen U.U."/>
            <person name="Trouern-Trend A."/>
            <person name="McMahon S.M."/>
            <person name="Schaberg P.G."/>
            <person name="Yang J."/>
            <person name="Wegrzyn J.L."/>
            <person name="Swenson N.G."/>
        </authorList>
    </citation>
    <scope>NUCLEOTIDE SEQUENCE</scope>
    <source>
        <strain evidence="9">91603</strain>
    </source>
</reference>
<feature type="region of interest" description="Disordered" evidence="6">
    <location>
        <begin position="230"/>
        <end position="254"/>
    </location>
</feature>
<evidence type="ECO:0000256" key="2">
    <source>
        <dbReference type="ARBA" id="ARBA00022771"/>
    </source>
</evidence>
<dbReference type="PROSITE" id="PS50158">
    <property type="entry name" value="ZF_CCHC"/>
    <property type="match status" value="1"/>
</dbReference>
<keyword evidence="5" id="KW-0175">Coiled coil</keyword>